<proteinExistence type="predicted"/>
<accession>A0A9P6L518</accession>
<protein>
    <submittedName>
        <fullName evidence="2">Uncharacterized protein</fullName>
    </submittedName>
</protein>
<reference evidence="2" key="1">
    <citation type="journal article" date="2020" name="Nat. Commun.">
        <title>Large-scale genome sequencing of mycorrhizal fungi provides insights into the early evolution of symbiotic traits.</title>
        <authorList>
            <person name="Miyauchi S."/>
            <person name="Kiss E."/>
            <person name="Kuo A."/>
            <person name="Drula E."/>
            <person name="Kohler A."/>
            <person name="Sanchez-Garcia M."/>
            <person name="Morin E."/>
            <person name="Andreopoulos B."/>
            <person name="Barry K.W."/>
            <person name="Bonito G."/>
            <person name="Buee M."/>
            <person name="Carver A."/>
            <person name="Chen C."/>
            <person name="Cichocki N."/>
            <person name="Clum A."/>
            <person name="Culley D."/>
            <person name="Crous P.W."/>
            <person name="Fauchery L."/>
            <person name="Girlanda M."/>
            <person name="Hayes R.D."/>
            <person name="Keri Z."/>
            <person name="LaButti K."/>
            <person name="Lipzen A."/>
            <person name="Lombard V."/>
            <person name="Magnuson J."/>
            <person name="Maillard F."/>
            <person name="Murat C."/>
            <person name="Nolan M."/>
            <person name="Ohm R.A."/>
            <person name="Pangilinan J."/>
            <person name="Pereira M.F."/>
            <person name="Perotto S."/>
            <person name="Peter M."/>
            <person name="Pfister S."/>
            <person name="Riley R."/>
            <person name="Sitrit Y."/>
            <person name="Stielow J.B."/>
            <person name="Szollosi G."/>
            <person name="Zifcakova L."/>
            <person name="Stursova M."/>
            <person name="Spatafora J.W."/>
            <person name="Tedersoo L."/>
            <person name="Vaario L.M."/>
            <person name="Yamada A."/>
            <person name="Yan M."/>
            <person name="Wang P."/>
            <person name="Xu J."/>
            <person name="Bruns T."/>
            <person name="Baldrian P."/>
            <person name="Vilgalys R."/>
            <person name="Dunand C."/>
            <person name="Henrissat B."/>
            <person name="Grigoriev I.V."/>
            <person name="Hibbett D."/>
            <person name="Nagy L.G."/>
            <person name="Martin F.M."/>
        </authorList>
    </citation>
    <scope>NUCLEOTIDE SEQUENCE</scope>
    <source>
        <strain evidence="2">UH-Tt-Lm1</strain>
    </source>
</reference>
<comment type="caution">
    <text evidence="2">The sequence shown here is derived from an EMBL/GenBank/DDBJ whole genome shotgun (WGS) entry which is preliminary data.</text>
</comment>
<dbReference type="EMBL" id="WIUZ02000010">
    <property type="protein sequence ID" value="KAF9783557.1"/>
    <property type="molecule type" value="Genomic_DNA"/>
</dbReference>
<evidence type="ECO:0000256" key="1">
    <source>
        <dbReference type="SAM" id="MobiDB-lite"/>
    </source>
</evidence>
<feature type="region of interest" description="Disordered" evidence="1">
    <location>
        <begin position="1"/>
        <end position="57"/>
    </location>
</feature>
<dbReference type="Proteomes" id="UP000736335">
    <property type="component" value="Unassembled WGS sequence"/>
</dbReference>
<keyword evidence="3" id="KW-1185">Reference proteome</keyword>
<feature type="compositionally biased region" description="Low complexity" evidence="1">
    <location>
        <begin position="42"/>
        <end position="56"/>
    </location>
</feature>
<name>A0A9P6L518_9AGAM</name>
<feature type="compositionally biased region" description="Polar residues" evidence="1">
    <location>
        <begin position="1"/>
        <end position="12"/>
    </location>
</feature>
<evidence type="ECO:0000313" key="2">
    <source>
        <dbReference type="EMBL" id="KAF9783557.1"/>
    </source>
</evidence>
<sequence>MSSAANSDTRLNPATLEATPDLEPMVGIEGTSPSHPNNIRTPAAPAENSPPESPAAFRTGLINTRFRIRIPGLGGRQGTYANTLKQTTEQAEEGPSQNLPGQPNHPAMTGVEQLELQPPPGPIKGFSSKRVLENLDPQVHEVWQKRTADAASDLESDTGDKGSNTWWVHAENIVITVNK</sequence>
<dbReference type="AlphaFoldDB" id="A0A9P6L518"/>
<feature type="compositionally biased region" description="Polar residues" evidence="1">
    <location>
        <begin position="31"/>
        <end position="40"/>
    </location>
</feature>
<gene>
    <name evidence="2" type="ORF">BJ322DRAFT_1110452</name>
</gene>
<feature type="compositionally biased region" description="Polar residues" evidence="1">
    <location>
        <begin position="79"/>
        <end position="101"/>
    </location>
</feature>
<feature type="region of interest" description="Disordered" evidence="1">
    <location>
        <begin position="73"/>
        <end position="102"/>
    </location>
</feature>
<reference evidence="2" key="2">
    <citation type="submission" date="2020-11" db="EMBL/GenBank/DDBJ databases">
        <authorList>
            <consortium name="DOE Joint Genome Institute"/>
            <person name="Kuo A."/>
            <person name="Miyauchi S."/>
            <person name="Kiss E."/>
            <person name="Drula E."/>
            <person name="Kohler A."/>
            <person name="Sanchez-Garcia M."/>
            <person name="Andreopoulos B."/>
            <person name="Barry K.W."/>
            <person name="Bonito G."/>
            <person name="Buee M."/>
            <person name="Carver A."/>
            <person name="Chen C."/>
            <person name="Cichocki N."/>
            <person name="Clum A."/>
            <person name="Culley D."/>
            <person name="Crous P.W."/>
            <person name="Fauchery L."/>
            <person name="Girlanda M."/>
            <person name="Hayes R."/>
            <person name="Keri Z."/>
            <person name="Labutti K."/>
            <person name="Lipzen A."/>
            <person name="Lombard V."/>
            <person name="Magnuson J."/>
            <person name="Maillard F."/>
            <person name="Morin E."/>
            <person name="Murat C."/>
            <person name="Nolan M."/>
            <person name="Ohm R."/>
            <person name="Pangilinan J."/>
            <person name="Pereira M."/>
            <person name="Perotto S."/>
            <person name="Peter M."/>
            <person name="Riley R."/>
            <person name="Sitrit Y."/>
            <person name="Stielow B."/>
            <person name="Szollosi G."/>
            <person name="Zifcakova L."/>
            <person name="Stursova M."/>
            <person name="Spatafora J.W."/>
            <person name="Tedersoo L."/>
            <person name="Vaario L.-M."/>
            <person name="Yamada A."/>
            <person name="Yan M."/>
            <person name="Wang P."/>
            <person name="Xu J."/>
            <person name="Bruns T."/>
            <person name="Baldrian P."/>
            <person name="Vilgalys R."/>
            <person name="Henrissat B."/>
            <person name="Grigoriev I.V."/>
            <person name="Hibbett D."/>
            <person name="Nagy L.G."/>
            <person name="Martin F.M."/>
        </authorList>
    </citation>
    <scope>NUCLEOTIDE SEQUENCE</scope>
    <source>
        <strain evidence="2">UH-Tt-Lm1</strain>
    </source>
</reference>
<organism evidence="2 3">
    <name type="scientific">Thelephora terrestris</name>
    <dbReference type="NCBI Taxonomy" id="56493"/>
    <lineage>
        <taxon>Eukaryota</taxon>
        <taxon>Fungi</taxon>
        <taxon>Dikarya</taxon>
        <taxon>Basidiomycota</taxon>
        <taxon>Agaricomycotina</taxon>
        <taxon>Agaricomycetes</taxon>
        <taxon>Thelephorales</taxon>
        <taxon>Thelephoraceae</taxon>
        <taxon>Thelephora</taxon>
    </lineage>
</organism>
<evidence type="ECO:0000313" key="3">
    <source>
        <dbReference type="Proteomes" id="UP000736335"/>
    </source>
</evidence>